<dbReference type="Gene3D" id="1.10.1130.10">
    <property type="entry name" value="Flavocytochrome C3, Chain A"/>
    <property type="match status" value="1"/>
</dbReference>
<dbReference type="Gene3D" id="3.50.50.60">
    <property type="entry name" value="FAD/NAD(P)-binding domain"/>
    <property type="match status" value="1"/>
</dbReference>
<dbReference type="RefSeq" id="WP_091934259.1">
    <property type="nucleotide sequence ID" value="NZ_FNCY01000002.1"/>
</dbReference>
<evidence type="ECO:0000256" key="8">
    <source>
        <dbReference type="ARBA" id="ARBA00022982"/>
    </source>
</evidence>
<feature type="chain" id="PRO_5022252545" description="Fumarate reductase" evidence="12">
    <location>
        <begin position="28"/>
        <end position="598"/>
    </location>
</feature>
<comment type="cofactor">
    <cofactor evidence="12">
        <name>FAD</name>
        <dbReference type="ChEBI" id="CHEBI:57692"/>
    </cofactor>
    <text evidence="12">Binds 1 FAD per subunit.</text>
</comment>
<reference evidence="15 16" key="1">
    <citation type="submission" date="2016-10" db="EMBL/GenBank/DDBJ databases">
        <authorList>
            <person name="de Groot N.N."/>
        </authorList>
    </citation>
    <scope>NUCLEOTIDE SEQUENCE [LARGE SCALE GENOMIC DNA]</scope>
    <source>
        <strain evidence="15 16">DSM 5885</strain>
    </source>
</reference>
<comment type="catalytic activity">
    <reaction evidence="12">
        <text>2 Fe(III)-[cytochrome c] + succinate = fumarate + 2 Fe(II)-[cytochrome c] + 2 H(+)</text>
        <dbReference type="Rhea" id="RHEA:77903"/>
        <dbReference type="Rhea" id="RHEA-COMP:10350"/>
        <dbReference type="Rhea" id="RHEA-COMP:14399"/>
        <dbReference type="ChEBI" id="CHEBI:15378"/>
        <dbReference type="ChEBI" id="CHEBI:29033"/>
        <dbReference type="ChEBI" id="CHEBI:29034"/>
        <dbReference type="ChEBI" id="CHEBI:29806"/>
        <dbReference type="ChEBI" id="CHEBI:30031"/>
        <dbReference type="EC" id="1.3.2.4"/>
    </reaction>
</comment>
<gene>
    <name evidence="15" type="ORF">SAMN05660652_00897</name>
</gene>
<keyword evidence="8" id="KW-0249">Electron transport</keyword>
<proteinExistence type="inferred from homology"/>
<dbReference type="SUPFAM" id="SSF56425">
    <property type="entry name" value="Succinate dehydrogenase/fumarate reductase flavoprotein, catalytic domain"/>
    <property type="match status" value="1"/>
</dbReference>
<dbReference type="GO" id="GO:0010181">
    <property type="term" value="F:FMN binding"/>
    <property type="evidence" value="ECO:0007669"/>
    <property type="project" value="InterPro"/>
</dbReference>
<dbReference type="GO" id="GO:0016627">
    <property type="term" value="F:oxidoreductase activity, acting on the CH-CH group of donors"/>
    <property type="evidence" value="ECO:0007669"/>
    <property type="project" value="UniProtKB-ARBA"/>
</dbReference>
<dbReference type="PANTHER" id="PTHR43400:SF7">
    <property type="entry name" value="FAD-DEPENDENT OXIDOREDUCTASE 2 FAD BINDING DOMAIN-CONTAINING PROTEIN"/>
    <property type="match status" value="1"/>
</dbReference>
<feature type="signal peptide" evidence="12">
    <location>
        <begin position="1"/>
        <end position="27"/>
    </location>
</feature>
<evidence type="ECO:0000256" key="7">
    <source>
        <dbReference type="ARBA" id="ARBA00022827"/>
    </source>
</evidence>
<feature type="domain" description="Tetrahaem cytochrome" evidence="14">
    <location>
        <begin position="44"/>
        <end position="125"/>
    </location>
</feature>
<evidence type="ECO:0000259" key="14">
    <source>
        <dbReference type="Pfam" id="PF14537"/>
    </source>
</evidence>
<evidence type="ECO:0000256" key="12">
    <source>
        <dbReference type="RuleBase" id="RU366062"/>
    </source>
</evidence>
<dbReference type="EMBL" id="FNCY01000002">
    <property type="protein sequence ID" value="SDG91554.1"/>
    <property type="molecule type" value="Genomic_DNA"/>
</dbReference>
<keyword evidence="16" id="KW-1185">Reference proteome</keyword>
<comment type="similarity">
    <text evidence="11">In the C-terminal section; belongs to the FAD-dependent oxidoreductase 2 family. FRD/SDH subfamily.</text>
</comment>
<keyword evidence="10" id="KW-0408">Iron</keyword>
<dbReference type="SUPFAM" id="SSF48695">
    <property type="entry name" value="Multiheme cytochromes"/>
    <property type="match status" value="1"/>
</dbReference>
<evidence type="ECO:0000259" key="13">
    <source>
        <dbReference type="Pfam" id="PF00890"/>
    </source>
</evidence>
<dbReference type="STRING" id="83767.SAMN05660652_00897"/>
<dbReference type="Proteomes" id="UP000198607">
    <property type="component" value="Unassembled WGS sequence"/>
</dbReference>
<dbReference type="InterPro" id="IPR010960">
    <property type="entry name" value="Flavocytochrome_c"/>
</dbReference>
<evidence type="ECO:0000256" key="1">
    <source>
        <dbReference type="ARBA" id="ARBA00001926"/>
    </source>
</evidence>
<keyword evidence="12" id="KW-0732">Signal</keyword>
<dbReference type="InterPro" id="IPR036280">
    <property type="entry name" value="Multihaem_cyt_sf"/>
</dbReference>
<dbReference type="InterPro" id="IPR027477">
    <property type="entry name" value="Succ_DH/fumarate_Rdtase_cat_sf"/>
</dbReference>
<name>A0A1G7Y566_9RHOO</name>
<evidence type="ECO:0000256" key="4">
    <source>
        <dbReference type="ARBA" id="ARBA00022617"/>
    </source>
</evidence>
<evidence type="ECO:0000256" key="10">
    <source>
        <dbReference type="ARBA" id="ARBA00023004"/>
    </source>
</evidence>
<evidence type="ECO:0000313" key="16">
    <source>
        <dbReference type="Proteomes" id="UP000198607"/>
    </source>
</evidence>
<dbReference type="Pfam" id="PF14537">
    <property type="entry name" value="Cytochrom_c3_2"/>
    <property type="match status" value="1"/>
</dbReference>
<sequence>MKKTTLRSIAAIALASLGLLCAGTAAASDATTNKYSNISLDELHKGKKVTCVGCHEEKQQDKIAVDDNETVVNATCVECHGTLGELAASAKGHITPHRSHLGQIACTSCHSGHSQSKVYCNNCHTFDMSIPGGKAPVKKVERLAINARGVEKTDVLVIGAGAAGFTAAITAHDGGAKVILVEKQPITGGNSALSAGGMNATETVFQKKKGIKDSVDVMISDTMKGGGNANDAELVKILATKSASSVDWLTSIGADISDIGQMAGATNYRTHRPTGGAAVGSHITNVLKKNAADRKLDVRVNSKVLKLVEDGSGRVIGAVIEGKHSGTYTILAKVVVMTAGGFSANQGMIGQYQPQYVGMTTSNQPGATGDGMLIGEQAGGQLIDMKEIQIHPTVAAGSRILITEAVRGNGAILINRDGKRFVNELTTRDKASQATLAQPGGSAYLVFDSVIHKSLKQIDGYFELGLVKEGDSVEALAKAIGAPADVLARSIDTYNKSFDAKKDSEFGRPDMPRAIRTAKFYAIEVKPGIHYTMGGLKINRDTQVIGKDGKIVAGLLAAGEVTGGVHGKNRLGGNSISETITFGRIAGANALKMVKDSK</sequence>
<dbReference type="InterPro" id="IPR012286">
    <property type="entry name" value="Tetrahaem_cytochrome"/>
</dbReference>
<evidence type="ECO:0000256" key="3">
    <source>
        <dbReference type="ARBA" id="ARBA00022448"/>
    </source>
</evidence>
<dbReference type="InterPro" id="IPR050315">
    <property type="entry name" value="FAD-oxidoreductase_2"/>
</dbReference>
<comment type="cofactor">
    <cofactor evidence="1">
        <name>heme c</name>
        <dbReference type="ChEBI" id="CHEBI:61717"/>
    </cofactor>
</comment>
<evidence type="ECO:0000256" key="2">
    <source>
        <dbReference type="ARBA" id="ARBA00004196"/>
    </source>
</evidence>
<keyword evidence="5 12" id="KW-0285">Flavoprotein</keyword>
<feature type="domain" description="FAD-dependent oxidoreductase 2 FAD-binding" evidence="13">
    <location>
        <begin position="154"/>
        <end position="576"/>
    </location>
</feature>
<keyword evidence="9 12" id="KW-0560">Oxidoreductase</keyword>
<accession>A0A1G7Y566</accession>
<dbReference type="Pfam" id="PF00890">
    <property type="entry name" value="FAD_binding_2"/>
    <property type="match status" value="1"/>
</dbReference>
<evidence type="ECO:0000256" key="5">
    <source>
        <dbReference type="ARBA" id="ARBA00022630"/>
    </source>
</evidence>
<keyword evidence="4" id="KW-0349">Heme</keyword>
<dbReference type="GO" id="GO:0030313">
    <property type="term" value="C:cell envelope"/>
    <property type="evidence" value="ECO:0007669"/>
    <property type="project" value="UniProtKB-SubCell"/>
</dbReference>
<dbReference type="GO" id="GO:0046872">
    <property type="term" value="F:metal ion binding"/>
    <property type="evidence" value="ECO:0007669"/>
    <property type="project" value="UniProtKB-KW"/>
</dbReference>
<dbReference type="InterPro" id="IPR036188">
    <property type="entry name" value="FAD/NAD-bd_sf"/>
</dbReference>
<evidence type="ECO:0000256" key="6">
    <source>
        <dbReference type="ARBA" id="ARBA00022723"/>
    </source>
</evidence>
<dbReference type="OrthoDB" id="9813348at2"/>
<dbReference type="FunFam" id="3.90.700.10:FF:000007">
    <property type="entry name" value="NADH-dependent fumarate reductase"/>
    <property type="match status" value="1"/>
</dbReference>
<dbReference type="EC" id="1.3.2.4" evidence="12"/>
<protein>
    <recommendedName>
        <fullName evidence="12">Fumarate reductase</fullName>
        <ecNumber evidence="12">1.3.2.4</ecNumber>
    </recommendedName>
</protein>
<evidence type="ECO:0000256" key="11">
    <source>
        <dbReference type="ARBA" id="ARBA00061592"/>
    </source>
</evidence>
<comment type="subcellular location">
    <subcellularLocation>
        <location evidence="2">Cell envelope</location>
    </subcellularLocation>
</comment>
<evidence type="ECO:0000256" key="9">
    <source>
        <dbReference type="ARBA" id="ARBA00023002"/>
    </source>
</evidence>
<dbReference type="NCBIfam" id="TIGR01813">
    <property type="entry name" value="flavo_cyto_c"/>
    <property type="match status" value="1"/>
</dbReference>
<dbReference type="AlphaFoldDB" id="A0A1G7Y566"/>
<keyword evidence="7 12" id="KW-0274">FAD</keyword>
<dbReference type="SUPFAM" id="SSF51905">
    <property type="entry name" value="FAD/NAD(P)-binding domain"/>
    <property type="match status" value="1"/>
</dbReference>
<organism evidence="15 16">
    <name type="scientific">Propionivibrio dicarboxylicus</name>
    <dbReference type="NCBI Taxonomy" id="83767"/>
    <lineage>
        <taxon>Bacteria</taxon>
        <taxon>Pseudomonadati</taxon>
        <taxon>Pseudomonadota</taxon>
        <taxon>Betaproteobacteria</taxon>
        <taxon>Rhodocyclales</taxon>
        <taxon>Rhodocyclaceae</taxon>
        <taxon>Propionivibrio</taxon>
    </lineage>
</organism>
<dbReference type="CDD" id="cd08168">
    <property type="entry name" value="Cytochrom_C3"/>
    <property type="match status" value="1"/>
</dbReference>
<evidence type="ECO:0000313" key="15">
    <source>
        <dbReference type="EMBL" id="SDG91554.1"/>
    </source>
</evidence>
<keyword evidence="3" id="KW-0813">Transport</keyword>
<keyword evidence="6" id="KW-0479">Metal-binding</keyword>
<dbReference type="Gene3D" id="3.90.700.10">
    <property type="entry name" value="Succinate dehydrogenase/fumarate reductase flavoprotein, catalytic domain"/>
    <property type="match status" value="1"/>
</dbReference>
<comment type="similarity">
    <text evidence="12">Belongs to the FAD-dependent oxidoreductase 2 family. FRD/SDH subfamily.</text>
</comment>
<dbReference type="PANTHER" id="PTHR43400">
    <property type="entry name" value="FUMARATE REDUCTASE"/>
    <property type="match status" value="1"/>
</dbReference>
<dbReference type="InterPro" id="IPR003953">
    <property type="entry name" value="FAD-dep_OxRdtase_2_FAD-bd"/>
</dbReference>
<dbReference type="FunFam" id="1.10.1130.10:FF:000003">
    <property type="entry name" value="Fumarate reductase flavoprotein subunit"/>
    <property type="match status" value="1"/>
</dbReference>